<dbReference type="NCBIfam" id="TIGR02436">
    <property type="entry name" value="four helix bundle protein"/>
    <property type="match status" value="1"/>
</dbReference>
<name>A0ABQ3I2K1_9BACT</name>
<dbReference type="InterPro" id="IPR036583">
    <property type="entry name" value="23S_rRNA_IVS_sf"/>
</dbReference>
<dbReference type="RefSeq" id="WP_189629249.1">
    <property type="nucleotide sequence ID" value="NZ_BNAG01000001.1"/>
</dbReference>
<reference evidence="2" key="1">
    <citation type="journal article" date="2019" name="Int. J. Syst. Evol. Microbiol.">
        <title>The Global Catalogue of Microorganisms (GCM) 10K type strain sequencing project: providing services to taxonomists for standard genome sequencing and annotation.</title>
        <authorList>
            <consortium name="The Broad Institute Genomics Platform"/>
            <consortium name="The Broad Institute Genome Sequencing Center for Infectious Disease"/>
            <person name="Wu L."/>
            <person name="Ma J."/>
        </authorList>
    </citation>
    <scope>NUCLEOTIDE SEQUENCE [LARGE SCALE GENOMIC DNA]</scope>
    <source>
        <strain evidence="2">CGMCC 1.15111</strain>
    </source>
</reference>
<protein>
    <submittedName>
        <fullName evidence="1">Uncharacterized protein</fullName>
    </submittedName>
</protein>
<gene>
    <name evidence="1" type="ORF">GCM10011340_11720</name>
</gene>
<proteinExistence type="predicted"/>
<organism evidence="1 2">
    <name type="scientific">Roseivirga thermotolerans</name>
    <dbReference type="NCBI Taxonomy" id="1758176"/>
    <lineage>
        <taxon>Bacteria</taxon>
        <taxon>Pseudomonadati</taxon>
        <taxon>Bacteroidota</taxon>
        <taxon>Cytophagia</taxon>
        <taxon>Cytophagales</taxon>
        <taxon>Roseivirgaceae</taxon>
        <taxon>Roseivirga</taxon>
    </lineage>
</organism>
<sequence length="56" mass="6259">MKRYNIIQEKSYAFALEILRIAKNLRAESTDRVLINQLVRSGVPVGADVEEAIGAQ</sequence>
<dbReference type="Gene3D" id="1.20.1440.60">
    <property type="entry name" value="23S rRNA-intervening sequence"/>
    <property type="match status" value="1"/>
</dbReference>
<dbReference type="InterPro" id="IPR012657">
    <property type="entry name" value="23S_rRNA-intervening_sequence"/>
</dbReference>
<keyword evidence="2" id="KW-1185">Reference proteome</keyword>
<evidence type="ECO:0000313" key="2">
    <source>
        <dbReference type="Proteomes" id="UP000658258"/>
    </source>
</evidence>
<dbReference type="Proteomes" id="UP000658258">
    <property type="component" value="Unassembled WGS sequence"/>
</dbReference>
<evidence type="ECO:0000313" key="1">
    <source>
        <dbReference type="EMBL" id="GHE58148.1"/>
    </source>
</evidence>
<dbReference type="SUPFAM" id="SSF158446">
    <property type="entry name" value="IVS-encoded protein-like"/>
    <property type="match status" value="1"/>
</dbReference>
<accession>A0ABQ3I2K1</accession>
<comment type="caution">
    <text evidence="1">The sequence shown here is derived from an EMBL/GenBank/DDBJ whole genome shotgun (WGS) entry which is preliminary data.</text>
</comment>
<dbReference type="EMBL" id="BNAG01000001">
    <property type="protein sequence ID" value="GHE58148.1"/>
    <property type="molecule type" value="Genomic_DNA"/>
</dbReference>